<name>A0A285R290_9SPHN</name>
<dbReference type="AlphaFoldDB" id="A0A285R290"/>
<protein>
    <submittedName>
        <fullName evidence="1">Uncharacterized protein</fullName>
    </submittedName>
</protein>
<keyword evidence="2" id="KW-1185">Reference proteome</keyword>
<dbReference type="EMBL" id="OBMI01000002">
    <property type="protein sequence ID" value="SOB86462.1"/>
    <property type="molecule type" value="Genomic_DNA"/>
</dbReference>
<gene>
    <name evidence="1" type="ORF">SAMN06297144_1567</name>
</gene>
<dbReference type="Proteomes" id="UP000219494">
    <property type="component" value="Unassembled WGS sequence"/>
</dbReference>
<evidence type="ECO:0000313" key="1">
    <source>
        <dbReference type="EMBL" id="SOB86462.1"/>
    </source>
</evidence>
<accession>A0A285R290</accession>
<sequence length="114" mass="12973">MRRHALAVVTPTRGLLDVYSPYNEETEEGDLLLPSDVISWSRARKQARFVVRADDLYALRRGADAPEVLFLEEGRYRFALVNSIHPDLLRANRAAVEVFAACSVDWTLEPTTRK</sequence>
<reference evidence="1 2" key="1">
    <citation type="submission" date="2017-07" db="EMBL/GenBank/DDBJ databases">
        <authorList>
            <person name="Sun Z.S."/>
            <person name="Albrecht U."/>
            <person name="Echele G."/>
            <person name="Lee C.C."/>
        </authorList>
    </citation>
    <scope>NUCLEOTIDE SEQUENCE [LARGE SCALE GENOMIC DNA]</scope>
    <source>
        <strain evidence="1 2">CGMCC 1.12672</strain>
    </source>
</reference>
<proteinExistence type="predicted"/>
<evidence type="ECO:0000313" key="2">
    <source>
        <dbReference type="Proteomes" id="UP000219494"/>
    </source>
</evidence>
<organism evidence="1 2">
    <name type="scientific">Sphingomonas guangdongensis</name>
    <dbReference type="NCBI Taxonomy" id="1141890"/>
    <lineage>
        <taxon>Bacteria</taxon>
        <taxon>Pseudomonadati</taxon>
        <taxon>Pseudomonadota</taxon>
        <taxon>Alphaproteobacteria</taxon>
        <taxon>Sphingomonadales</taxon>
        <taxon>Sphingomonadaceae</taxon>
        <taxon>Sphingomonas</taxon>
    </lineage>
</organism>